<keyword evidence="3 8" id="KW-0349">Heme</keyword>
<evidence type="ECO:0000256" key="6">
    <source>
        <dbReference type="ARBA" id="ARBA00023004"/>
    </source>
</evidence>
<dbReference type="PANTHER" id="PTHR24287">
    <property type="entry name" value="P450, PUTATIVE (EUROFUNG)-RELATED"/>
    <property type="match status" value="1"/>
</dbReference>
<dbReference type="PANTHER" id="PTHR24287:SF1">
    <property type="entry name" value="P450, PUTATIVE (EUROFUNG)-RELATED"/>
    <property type="match status" value="1"/>
</dbReference>
<dbReference type="SUPFAM" id="SSF48264">
    <property type="entry name" value="Cytochrome P450"/>
    <property type="match status" value="1"/>
</dbReference>
<protein>
    <submittedName>
        <fullName evidence="10">Cytochrome P450</fullName>
    </submittedName>
</protein>
<dbReference type="InterPro" id="IPR047146">
    <property type="entry name" value="Cyt_P450_E_CYP52_fungi"/>
</dbReference>
<comment type="cofactor">
    <cofactor evidence="1 8">
        <name>heme</name>
        <dbReference type="ChEBI" id="CHEBI:30413"/>
    </cofactor>
</comment>
<evidence type="ECO:0000256" key="4">
    <source>
        <dbReference type="ARBA" id="ARBA00022723"/>
    </source>
</evidence>
<dbReference type="CDD" id="cd11063">
    <property type="entry name" value="CYP52"/>
    <property type="match status" value="1"/>
</dbReference>
<evidence type="ECO:0000256" key="3">
    <source>
        <dbReference type="ARBA" id="ARBA00022617"/>
    </source>
</evidence>
<gene>
    <name evidence="10" type="ORF">QBC37DRAFT_419869</name>
</gene>
<evidence type="ECO:0000256" key="1">
    <source>
        <dbReference type="ARBA" id="ARBA00001971"/>
    </source>
</evidence>
<dbReference type="Pfam" id="PF00067">
    <property type="entry name" value="p450"/>
    <property type="match status" value="1"/>
</dbReference>
<dbReference type="Gene3D" id="1.10.630.10">
    <property type="entry name" value="Cytochrome P450"/>
    <property type="match status" value="1"/>
</dbReference>
<dbReference type="GO" id="GO:0016712">
    <property type="term" value="F:oxidoreductase activity, acting on paired donors, with incorporation or reduction of molecular oxygen, reduced flavin or flavoprotein as one donor, and incorporation of one atom of oxygen"/>
    <property type="evidence" value="ECO:0007669"/>
    <property type="project" value="InterPro"/>
</dbReference>
<keyword evidence="7 9" id="KW-0503">Monooxygenase</keyword>
<comment type="similarity">
    <text evidence="2 9">Belongs to the cytochrome P450 family.</text>
</comment>
<dbReference type="PROSITE" id="PS00086">
    <property type="entry name" value="CYTOCHROME_P450"/>
    <property type="match status" value="1"/>
</dbReference>
<dbReference type="InterPro" id="IPR017972">
    <property type="entry name" value="Cyt_P450_CS"/>
</dbReference>
<dbReference type="AlphaFoldDB" id="A0AAN7B8S4"/>
<dbReference type="GO" id="GO:0005506">
    <property type="term" value="F:iron ion binding"/>
    <property type="evidence" value="ECO:0007669"/>
    <property type="project" value="InterPro"/>
</dbReference>
<dbReference type="PRINTS" id="PR00464">
    <property type="entry name" value="EP450II"/>
</dbReference>
<dbReference type="InterPro" id="IPR001128">
    <property type="entry name" value="Cyt_P450"/>
</dbReference>
<keyword evidence="6 8" id="KW-0408">Iron</keyword>
<evidence type="ECO:0000256" key="9">
    <source>
        <dbReference type="RuleBase" id="RU000461"/>
    </source>
</evidence>
<reference evidence="10" key="2">
    <citation type="submission" date="2023-05" db="EMBL/GenBank/DDBJ databases">
        <authorList>
            <consortium name="Lawrence Berkeley National Laboratory"/>
            <person name="Steindorff A."/>
            <person name="Hensen N."/>
            <person name="Bonometti L."/>
            <person name="Westerberg I."/>
            <person name="Brannstrom I.O."/>
            <person name="Guillou S."/>
            <person name="Cros-Aarteil S."/>
            <person name="Calhoun S."/>
            <person name="Haridas S."/>
            <person name="Kuo A."/>
            <person name="Mondo S."/>
            <person name="Pangilinan J."/>
            <person name="Riley R."/>
            <person name="Labutti K."/>
            <person name="Andreopoulos B."/>
            <person name="Lipzen A."/>
            <person name="Chen C."/>
            <person name="Yanf M."/>
            <person name="Daum C."/>
            <person name="Ng V."/>
            <person name="Clum A."/>
            <person name="Ohm R."/>
            <person name="Martin F."/>
            <person name="Silar P."/>
            <person name="Natvig D."/>
            <person name="Lalanne C."/>
            <person name="Gautier V."/>
            <person name="Ament-Velasquez S.L."/>
            <person name="Kruys A."/>
            <person name="Hutchinson M.I."/>
            <person name="Powell A.J."/>
            <person name="Barry K."/>
            <person name="Miller A.N."/>
            <person name="Grigoriev I.V."/>
            <person name="Debuchy R."/>
            <person name="Gladieux P."/>
            <person name="Thoren M.H."/>
            <person name="Johannesson H."/>
        </authorList>
    </citation>
    <scope>NUCLEOTIDE SEQUENCE</scope>
    <source>
        <strain evidence="10">PSN293</strain>
    </source>
</reference>
<evidence type="ECO:0000313" key="10">
    <source>
        <dbReference type="EMBL" id="KAK4215048.1"/>
    </source>
</evidence>
<dbReference type="InterPro" id="IPR036396">
    <property type="entry name" value="Cyt_P450_sf"/>
</dbReference>
<evidence type="ECO:0000313" key="11">
    <source>
        <dbReference type="Proteomes" id="UP001301769"/>
    </source>
</evidence>
<evidence type="ECO:0000256" key="7">
    <source>
        <dbReference type="ARBA" id="ARBA00023033"/>
    </source>
</evidence>
<reference evidence="10" key="1">
    <citation type="journal article" date="2023" name="Mol. Phylogenet. Evol.">
        <title>Genome-scale phylogeny and comparative genomics of the fungal order Sordariales.</title>
        <authorList>
            <person name="Hensen N."/>
            <person name="Bonometti L."/>
            <person name="Westerberg I."/>
            <person name="Brannstrom I.O."/>
            <person name="Guillou S."/>
            <person name="Cros-Aarteil S."/>
            <person name="Calhoun S."/>
            <person name="Haridas S."/>
            <person name="Kuo A."/>
            <person name="Mondo S."/>
            <person name="Pangilinan J."/>
            <person name="Riley R."/>
            <person name="LaButti K."/>
            <person name="Andreopoulos B."/>
            <person name="Lipzen A."/>
            <person name="Chen C."/>
            <person name="Yan M."/>
            <person name="Daum C."/>
            <person name="Ng V."/>
            <person name="Clum A."/>
            <person name="Steindorff A."/>
            <person name="Ohm R.A."/>
            <person name="Martin F."/>
            <person name="Silar P."/>
            <person name="Natvig D.O."/>
            <person name="Lalanne C."/>
            <person name="Gautier V."/>
            <person name="Ament-Velasquez S.L."/>
            <person name="Kruys A."/>
            <person name="Hutchinson M.I."/>
            <person name="Powell A.J."/>
            <person name="Barry K."/>
            <person name="Miller A.N."/>
            <person name="Grigoriev I.V."/>
            <person name="Debuchy R."/>
            <person name="Gladieux P."/>
            <person name="Hiltunen Thoren M."/>
            <person name="Johannesson H."/>
        </authorList>
    </citation>
    <scope>NUCLEOTIDE SEQUENCE</scope>
    <source>
        <strain evidence="10">PSN293</strain>
    </source>
</reference>
<keyword evidence="5 9" id="KW-0560">Oxidoreductase</keyword>
<dbReference type="PRINTS" id="PR00385">
    <property type="entry name" value="P450"/>
</dbReference>
<dbReference type="InterPro" id="IPR002402">
    <property type="entry name" value="Cyt_P450_E_grp-II"/>
</dbReference>
<evidence type="ECO:0000256" key="5">
    <source>
        <dbReference type="ARBA" id="ARBA00023002"/>
    </source>
</evidence>
<evidence type="ECO:0000256" key="8">
    <source>
        <dbReference type="PIRSR" id="PIRSR602402-1"/>
    </source>
</evidence>
<keyword evidence="11" id="KW-1185">Reference proteome</keyword>
<dbReference type="EMBL" id="MU858084">
    <property type="protein sequence ID" value="KAK4215048.1"/>
    <property type="molecule type" value="Genomic_DNA"/>
</dbReference>
<name>A0AAN7B8S4_9PEZI</name>
<comment type="caution">
    <text evidence="10">The sequence shown here is derived from an EMBL/GenBank/DDBJ whole genome shotgun (WGS) entry which is preliminary data.</text>
</comment>
<dbReference type="InterPro" id="IPR002974">
    <property type="entry name" value="Cyt_P450_E_CYP52_ascomycetes"/>
</dbReference>
<organism evidence="10 11">
    <name type="scientific">Rhypophila decipiens</name>
    <dbReference type="NCBI Taxonomy" id="261697"/>
    <lineage>
        <taxon>Eukaryota</taxon>
        <taxon>Fungi</taxon>
        <taxon>Dikarya</taxon>
        <taxon>Ascomycota</taxon>
        <taxon>Pezizomycotina</taxon>
        <taxon>Sordariomycetes</taxon>
        <taxon>Sordariomycetidae</taxon>
        <taxon>Sordariales</taxon>
        <taxon>Naviculisporaceae</taxon>
        <taxon>Rhypophila</taxon>
    </lineage>
</organism>
<accession>A0AAN7B8S4</accession>
<dbReference type="PRINTS" id="PR01239">
    <property type="entry name" value="EP450IICYP52"/>
</dbReference>
<proteinExistence type="inferred from homology"/>
<dbReference type="Proteomes" id="UP001301769">
    <property type="component" value="Unassembled WGS sequence"/>
</dbReference>
<evidence type="ECO:0000256" key="2">
    <source>
        <dbReference type="ARBA" id="ARBA00010617"/>
    </source>
</evidence>
<feature type="binding site" description="axial binding residue" evidence="8">
    <location>
        <position position="464"/>
    </location>
    <ligand>
        <name>heme</name>
        <dbReference type="ChEBI" id="CHEBI:30413"/>
    </ligand>
    <ligandPart>
        <name>Fe</name>
        <dbReference type="ChEBI" id="CHEBI:18248"/>
    </ligandPart>
</feature>
<sequence length="523" mass="59439">MAGFGVGSDLILYLSPVLVLSLLVRRLVHFFNDKKLIKQHGCKPPMNIAPLWDPILGIDLVLQFIRAAREGRYIRFSGGRLISYDYATYVIKRLALPDTIYTAEPENIKHILATEFKNFGLAELRINAMFPLFGSSIFTTNGPAWAHSRALLRPSFTRSNMAPLHKMMERHFQLLLNHIPRDKSFFDLQQPFFCFTMDTATEFLMGKSTHTLDSTRHSEAERHFVQDYLNCCYEAVLKIVLGKLQIFRYSRTASKARDRAWAYVDGFAEHALASREARKVKGESAIEDEGDDSAEYNFLEEMTAQTNSRAELRSEVLGVLLASRDTTAALLSNLFYALSRRPHIYAKLRTEVLSRIKGPLPTEEELNNMTYLRWCINETLRFHPVVPGNTREALCDTTIPLGGGPDGKSPLFVKKGTPVIYNLHAIHRRPDIYGDDSHEFRPERWDGLRPGWGFIPFNGGPRICLGQQFALSEASFVIARMLQCFESIETNDSSDWLESYSLVMCSKKGVSVSLTPDKEHLGW</sequence>
<keyword evidence="4 8" id="KW-0479">Metal-binding</keyword>
<dbReference type="GO" id="GO:0020037">
    <property type="term" value="F:heme binding"/>
    <property type="evidence" value="ECO:0007669"/>
    <property type="project" value="InterPro"/>
</dbReference>